<reference evidence="2 3" key="1">
    <citation type="journal article" date="2014" name="Genome Announc.">
        <title>Trypanosoma cruzi Clone Dm28c Draft Genome Sequence.</title>
        <authorList>
            <person name="Grisard E.C."/>
            <person name="Teixeira S.M."/>
            <person name="de Almeida L.G."/>
            <person name="Stoco P.H."/>
            <person name="Gerber A.L."/>
            <person name="Talavera-Lopez C."/>
            <person name="Lima O.C."/>
            <person name="Andersson B."/>
            <person name="de Vasconcelos A.T."/>
        </authorList>
    </citation>
    <scope>NUCLEOTIDE SEQUENCE [LARGE SCALE GENOMIC DNA]</scope>
    <source>
        <strain evidence="2 3">Dm28c</strain>
    </source>
</reference>
<feature type="compositionally biased region" description="Polar residues" evidence="1">
    <location>
        <begin position="243"/>
        <end position="252"/>
    </location>
</feature>
<sequence length="283" mass="31293">MKKHGGGPQSRGNPNPNQLQSPIGSQPSDWWSRRCRAVRVSTENCNDEERGKRRSAVLVHLSWSWQQRHHLARLPAAKTVAFSRGCCLPPQTGVPLHQSRRSSTPPTQRGSNSGRCGTCDEHAAAMTKQNRGAQSTLSKSSAVTLFRMRDGEMPTETSVSFLPLVRTQQKNNSQAHNNAGKHTHTHTHTNRRGAVGARTRRMRRPTADTPSRSAHTAKQHPQNKCKRRKHPPRMEDEKRHSAITASSSTPRSTGYGHSPQPTHSAHEVSSQRATQGSGALIHQ</sequence>
<proteinExistence type="predicted"/>
<dbReference type="EMBL" id="AYLP01000276">
    <property type="protein sequence ID" value="ESS61526.1"/>
    <property type="molecule type" value="Genomic_DNA"/>
</dbReference>
<feature type="compositionally biased region" description="Basic residues" evidence="1">
    <location>
        <begin position="179"/>
        <end position="191"/>
    </location>
</feature>
<feature type="region of interest" description="Disordered" evidence="1">
    <location>
        <begin position="90"/>
        <end position="119"/>
    </location>
</feature>
<feature type="compositionally biased region" description="Polar residues" evidence="1">
    <location>
        <begin position="101"/>
        <end position="115"/>
    </location>
</feature>
<feature type="compositionally biased region" description="Polar residues" evidence="1">
    <location>
        <begin position="10"/>
        <end position="29"/>
    </location>
</feature>
<organism evidence="2 3">
    <name type="scientific">Trypanosoma cruzi Dm28c</name>
    <dbReference type="NCBI Taxonomy" id="1416333"/>
    <lineage>
        <taxon>Eukaryota</taxon>
        <taxon>Discoba</taxon>
        <taxon>Euglenozoa</taxon>
        <taxon>Kinetoplastea</taxon>
        <taxon>Metakinetoplastina</taxon>
        <taxon>Trypanosomatida</taxon>
        <taxon>Trypanosomatidae</taxon>
        <taxon>Trypanosoma</taxon>
        <taxon>Schizotrypanum</taxon>
    </lineage>
</organism>
<gene>
    <name evidence="2" type="ORF">TCDM_10880</name>
</gene>
<dbReference type="AlphaFoldDB" id="V5D270"/>
<comment type="caution">
    <text evidence="2">The sequence shown here is derived from an EMBL/GenBank/DDBJ whole genome shotgun (WGS) entry which is preliminary data.</text>
</comment>
<evidence type="ECO:0000313" key="3">
    <source>
        <dbReference type="Proteomes" id="UP000017861"/>
    </source>
</evidence>
<evidence type="ECO:0000256" key="1">
    <source>
        <dbReference type="SAM" id="MobiDB-lite"/>
    </source>
</evidence>
<evidence type="ECO:0000313" key="2">
    <source>
        <dbReference type="EMBL" id="ESS61526.1"/>
    </source>
</evidence>
<dbReference type="VEuPathDB" id="TriTrypDB:TCDM_10880"/>
<dbReference type="Proteomes" id="UP000017861">
    <property type="component" value="Unassembled WGS sequence"/>
</dbReference>
<feature type="region of interest" description="Disordered" evidence="1">
    <location>
        <begin position="1"/>
        <end position="30"/>
    </location>
</feature>
<accession>V5D270</accession>
<feature type="region of interest" description="Disordered" evidence="1">
    <location>
        <begin position="169"/>
        <end position="283"/>
    </location>
</feature>
<protein>
    <submittedName>
        <fullName evidence="2">Uncharacterized protein</fullName>
    </submittedName>
</protein>
<name>V5D270_TRYCR</name>
<feature type="compositionally biased region" description="Basic residues" evidence="1">
    <location>
        <begin position="215"/>
        <end position="231"/>
    </location>
</feature>
<feature type="compositionally biased region" description="Polar residues" evidence="1">
    <location>
        <begin position="259"/>
        <end position="277"/>
    </location>
</feature>